<evidence type="ECO:0000256" key="1">
    <source>
        <dbReference type="SAM" id="MobiDB-lite"/>
    </source>
</evidence>
<evidence type="ECO:0000313" key="3">
    <source>
        <dbReference type="EMBL" id="QCC52870.1"/>
    </source>
</evidence>
<feature type="transmembrane region" description="Helical" evidence="2">
    <location>
        <begin position="507"/>
        <end position="526"/>
    </location>
</feature>
<organism evidence="3 4">
    <name type="scientific">Halapricum salinum</name>
    <dbReference type="NCBI Taxonomy" id="1457250"/>
    <lineage>
        <taxon>Archaea</taxon>
        <taxon>Methanobacteriati</taxon>
        <taxon>Methanobacteriota</taxon>
        <taxon>Stenosarchaea group</taxon>
        <taxon>Halobacteria</taxon>
        <taxon>Halobacteriales</taxon>
        <taxon>Haloarculaceae</taxon>
        <taxon>Halapricum</taxon>
    </lineage>
</organism>
<dbReference type="OrthoDB" id="242535at2157"/>
<feature type="transmembrane region" description="Helical" evidence="2">
    <location>
        <begin position="210"/>
        <end position="228"/>
    </location>
</feature>
<evidence type="ECO:0000256" key="2">
    <source>
        <dbReference type="SAM" id="Phobius"/>
    </source>
</evidence>
<feature type="transmembrane region" description="Helical" evidence="2">
    <location>
        <begin position="151"/>
        <end position="170"/>
    </location>
</feature>
<sequence length="666" mass="70716">MSARLGGFDRFLSGRTRAARRRLVAALFGDRIGLTLFLGVVLALSLCWRVGFFIADTYAIANTVVNVAEGHFDIQRIEYSLTLGSQPGLYRNGSQVFGRNYAVAILSLPFYWILEGASALVELRLVLAAGWSVLAAAFAAQLGRVLANRRVAFWGTLFALGMFVCNVWLARPLDPHWTALLALQVSTLLAAGVVAVAVYRLLGEFHDRRVGLAAGLLSTLALPIAFWATIPKRHVVSAALITIVVCAFALSRHPERSSLVRASAYAAVAVLAWLHAAEALVVFVVLAPVDLATAPRNDRRTLSVVAAVFALSLVPFVVTNLAVTGSPFETPRMLDSLGSAGQIGPDGRVSIEPEAPPTTPTPTTPAEPTAPGTTPGTAPPSDPDGGPLGWFVGLVEGLVATGAAILVAVPGRLGQLWGFVDEGISIVLGDPERLGHVFLRSGRVPGIEYTINDQEAIELTVLESAPVLGLLAVAPLVWGRQALTASLASVRRAPAAIRSNPRYQTDLLAGGIVVMFTLLYLPRLPLYSQITMRYLVPAMPVALYGVARVPAVRRALDEQFHEFVRAYLTASLVGVVGVVVALGWIDPALGEAMQFHALLNLAVAGVAALIVVVATARDREEGVATAVGTAGGAATTLFVLAGVEYFDYGEYTFAITRWLSELLPIF</sequence>
<feature type="transmembrane region" description="Helical" evidence="2">
    <location>
        <begin position="563"/>
        <end position="585"/>
    </location>
</feature>
<name>A0A4D6HGE5_9EURY</name>
<dbReference type="AlphaFoldDB" id="A0A4D6HGE5"/>
<feature type="transmembrane region" description="Helical" evidence="2">
    <location>
        <begin position="532"/>
        <end position="551"/>
    </location>
</feature>
<feature type="transmembrane region" description="Helical" evidence="2">
    <location>
        <begin position="597"/>
        <end position="616"/>
    </location>
</feature>
<feature type="compositionally biased region" description="Low complexity" evidence="1">
    <location>
        <begin position="366"/>
        <end position="376"/>
    </location>
</feature>
<feature type="transmembrane region" description="Helical" evidence="2">
    <location>
        <begin position="176"/>
        <end position="198"/>
    </location>
</feature>
<evidence type="ECO:0000313" key="4">
    <source>
        <dbReference type="Proteomes" id="UP000296706"/>
    </source>
</evidence>
<feature type="transmembrane region" description="Helical" evidence="2">
    <location>
        <begin position="263"/>
        <end position="289"/>
    </location>
</feature>
<feature type="transmembrane region" description="Helical" evidence="2">
    <location>
        <begin position="120"/>
        <end position="139"/>
    </location>
</feature>
<feature type="compositionally biased region" description="Pro residues" evidence="1">
    <location>
        <begin position="354"/>
        <end position="365"/>
    </location>
</feature>
<keyword evidence="4" id="KW-1185">Reference proteome</keyword>
<gene>
    <name evidence="3" type="ORF">DV733_04865</name>
</gene>
<keyword evidence="2" id="KW-1133">Transmembrane helix</keyword>
<dbReference type="Proteomes" id="UP000296706">
    <property type="component" value="Chromosome"/>
</dbReference>
<protein>
    <submittedName>
        <fullName evidence="3">Uncharacterized protein</fullName>
    </submittedName>
</protein>
<feature type="transmembrane region" description="Helical" evidence="2">
    <location>
        <begin position="234"/>
        <end position="251"/>
    </location>
</feature>
<feature type="transmembrane region" description="Helical" evidence="2">
    <location>
        <begin position="301"/>
        <end position="323"/>
    </location>
</feature>
<feature type="transmembrane region" description="Helical" evidence="2">
    <location>
        <begin position="96"/>
        <end position="114"/>
    </location>
</feature>
<dbReference type="KEGG" id="hsn:DV733_04865"/>
<reference evidence="3 4" key="1">
    <citation type="journal article" date="2019" name="Nat. Commun.">
        <title>A new type of DNA phosphorothioation-based antiviral system in archaea.</title>
        <authorList>
            <person name="Xiong L."/>
            <person name="Liu S."/>
            <person name="Chen S."/>
            <person name="Xiao Y."/>
            <person name="Zhu B."/>
            <person name="Gao Y."/>
            <person name="Zhang Y."/>
            <person name="Chen B."/>
            <person name="Luo J."/>
            <person name="Deng Z."/>
            <person name="Chen X."/>
            <person name="Wang L."/>
            <person name="Chen S."/>
        </authorList>
    </citation>
    <scope>NUCLEOTIDE SEQUENCE [LARGE SCALE GENOMIC DNA]</scope>
    <source>
        <strain evidence="3 4">CBA1105</strain>
    </source>
</reference>
<feature type="transmembrane region" description="Helical" evidence="2">
    <location>
        <begin position="623"/>
        <end position="643"/>
    </location>
</feature>
<proteinExistence type="predicted"/>
<dbReference type="EMBL" id="CP031310">
    <property type="protein sequence ID" value="QCC52870.1"/>
    <property type="molecule type" value="Genomic_DNA"/>
</dbReference>
<feature type="region of interest" description="Disordered" evidence="1">
    <location>
        <begin position="345"/>
        <end position="385"/>
    </location>
</feature>
<keyword evidence="2" id="KW-0472">Membrane</keyword>
<dbReference type="STRING" id="1457250.GCA_000755225_03277"/>
<accession>A0A4D6HGE5</accession>
<keyword evidence="2" id="KW-0812">Transmembrane</keyword>
<feature type="transmembrane region" description="Helical" evidence="2">
    <location>
        <begin position="23"/>
        <end position="44"/>
    </location>
</feature>